<keyword evidence="9 14" id="KW-0472">Membrane</keyword>
<sequence length="266" mass="28519">MDTSYWLQAALLGLVEGLTEFLPVSSTGHLILFGDLIGFDVPQSDVFEVVIQLGAILAVCVLYARRLWNAVIGLPTDPAARRFALTILLGFLPAAVLGLMFHKVIKTVLFSPWVVSVSLIVGGFAILLIERIKPRPRYAEVEDMPLGTALGIGFCQALAMIPGVSRSGATIMGALMFGVNRPTAAEYSFFLAIPTMLAASVLDLYKAREGLTTDSLGLIAVGFVVAFLSAIVVVRALVAYVQRHGFAPFAYYRIVIGAVMLGLLSL</sequence>
<feature type="transmembrane region" description="Helical" evidence="14">
    <location>
        <begin position="184"/>
        <end position="205"/>
    </location>
</feature>
<comment type="subcellular location">
    <subcellularLocation>
        <location evidence="1 14">Cell membrane</location>
        <topology evidence="1 14">Multi-pass membrane protein</topology>
    </subcellularLocation>
</comment>
<keyword evidence="10 14" id="KW-0046">Antibiotic resistance</keyword>
<evidence type="ECO:0000256" key="13">
    <source>
        <dbReference type="ARBA" id="ARBA00047594"/>
    </source>
</evidence>
<keyword evidence="16" id="KW-1185">Reference proteome</keyword>
<dbReference type="NCBIfam" id="NF001390">
    <property type="entry name" value="PRK00281.1-4"/>
    <property type="match status" value="1"/>
</dbReference>
<evidence type="ECO:0000313" key="16">
    <source>
        <dbReference type="Proteomes" id="UP000325255"/>
    </source>
</evidence>
<comment type="catalytic activity">
    <reaction evidence="13 14">
        <text>di-trans,octa-cis-undecaprenyl diphosphate + H2O = di-trans,octa-cis-undecaprenyl phosphate + phosphate + H(+)</text>
        <dbReference type="Rhea" id="RHEA:28094"/>
        <dbReference type="ChEBI" id="CHEBI:15377"/>
        <dbReference type="ChEBI" id="CHEBI:15378"/>
        <dbReference type="ChEBI" id="CHEBI:43474"/>
        <dbReference type="ChEBI" id="CHEBI:58405"/>
        <dbReference type="ChEBI" id="CHEBI:60392"/>
        <dbReference type="EC" id="3.6.1.27"/>
    </reaction>
</comment>
<dbReference type="HAMAP" id="MF_01006">
    <property type="entry name" value="Undec_diphosphatase"/>
    <property type="match status" value="1"/>
</dbReference>
<dbReference type="GO" id="GO:0046677">
    <property type="term" value="P:response to antibiotic"/>
    <property type="evidence" value="ECO:0007669"/>
    <property type="project" value="UniProtKB-UniRule"/>
</dbReference>
<evidence type="ECO:0000256" key="4">
    <source>
        <dbReference type="ARBA" id="ARBA00021581"/>
    </source>
</evidence>
<evidence type="ECO:0000256" key="6">
    <source>
        <dbReference type="ARBA" id="ARBA00022692"/>
    </source>
</evidence>
<dbReference type="Proteomes" id="UP000325255">
    <property type="component" value="Unassembled WGS sequence"/>
</dbReference>
<evidence type="ECO:0000256" key="5">
    <source>
        <dbReference type="ARBA" id="ARBA00022475"/>
    </source>
</evidence>
<evidence type="ECO:0000256" key="1">
    <source>
        <dbReference type="ARBA" id="ARBA00004651"/>
    </source>
</evidence>
<proteinExistence type="inferred from homology"/>
<feature type="transmembrane region" description="Helical" evidence="14">
    <location>
        <begin position="46"/>
        <end position="63"/>
    </location>
</feature>
<dbReference type="GO" id="GO:0009252">
    <property type="term" value="P:peptidoglycan biosynthetic process"/>
    <property type="evidence" value="ECO:0007669"/>
    <property type="project" value="UniProtKB-KW"/>
</dbReference>
<comment type="function">
    <text evidence="14">Catalyzes the dephosphorylation of undecaprenyl diphosphate (UPP). Confers resistance to bacitracin.</text>
</comment>
<comment type="miscellaneous">
    <text evidence="14">Bacitracin is thought to be involved in the inhibition of peptidoglycan synthesis by sequestering undecaprenyl diphosphate, thereby reducing the pool of lipid carrier available.</text>
</comment>
<evidence type="ECO:0000256" key="10">
    <source>
        <dbReference type="ARBA" id="ARBA00023251"/>
    </source>
</evidence>
<dbReference type="PANTHER" id="PTHR30622:SF3">
    <property type="entry name" value="UNDECAPRENYL-DIPHOSPHATASE"/>
    <property type="match status" value="1"/>
</dbReference>
<gene>
    <name evidence="14" type="primary">uppP</name>
    <name evidence="15" type="ORF">F1189_27350</name>
</gene>
<organism evidence="15 16">
    <name type="scientific">Rhodovastum atsumiense</name>
    <dbReference type="NCBI Taxonomy" id="504468"/>
    <lineage>
        <taxon>Bacteria</taxon>
        <taxon>Pseudomonadati</taxon>
        <taxon>Pseudomonadota</taxon>
        <taxon>Alphaproteobacteria</taxon>
        <taxon>Acetobacterales</taxon>
        <taxon>Acetobacteraceae</taxon>
        <taxon>Rhodovastum</taxon>
    </lineage>
</organism>
<keyword evidence="8 14" id="KW-1133">Transmembrane helix</keyword>
<dbReference type="Pfam" id="PF02673">
    <property type="entry name" value="BacA"/>
    <property type="match status" value="1"/>
</dbReference>
<dbReference type="EC" id="3.6.1.27" evidence="3 14"/>
<evidence type="ECO:0000256" key="11">
    <source>
        <dbReference type="ARBA" id="ARBA00032707"/>
    </source>
</evidence>
<dbReference type="GO" id="GO:0008360">
    <property type="term" value="P:regulation of cell shape"/>
    <property type="evidence" value="ECO:0007669"/>
    <property type="project" value="UniProtKB-KW"/>
</dbReference>
<dbReference type="AlphaFoldDB" id="A0A5M6IKR9"/>
<evidence type="ECO:0000313" key="15">
    <source>
        <dbReference type="EMBL" id="KAA5608824.1"/>
    </source>
</evidence>
<evidence type="ECO:0000256" key="7">
    <source>
        <dbReference type="ARBA" id="ARBA00022801"/>
    </source>
</evidence>
<dbReference type="OrthoDB" id="9808289at2"/>
<evidence type="ECO:0000256" key="9">
    <source>
        <dbReference type="ARBA" id="ARBA00023136"/>
    </source>
</evidence>
<dbReference type="GO" id="GO:0071555">
    <property type="term" value="P:cell wall organization"/>
    <property type="evidence" value="ECO:0007669"/>
    <property type="project" value="UniProtKB-KW"/>
</dbReference>
<keyword evidence="14" id="KW-0961">Cell wall biogenesis/degradation</keyword>
<evidence type="ECO:0000256" key="8">
    <source>
        <dbReference type="ARBA" id="ARBA00022989"/>
    </source>
</evidence>
<keyword evidence="14" id="KW-0573">Peptidoglycan synthesis</keyword>
<protein>
    <recommendedName>
        <fullName evidence="4 14">Undecaprenyl-diphosphatase</fullName>
        <ecNumber evidence="3 14">3.6.1.27</ecNumber>
    </recommendedName>
    <alternativeName>
        <fullName evidence="12 14">Bacitracin resistance protein</fullName>
    </alternativeName>
    <alternativeName>
        <fullName evidence="11 14">Undecaprenyl pyrophosphate phosphatase</fullName>
    </alternativeName>
</protein>
<evidence type="ECO:0000256" key="14">
    <source>
        <dbReference type="HAMAP-Rule" id="MF_01006"/>
    </source>
</evidence>
<keyword evidence="14" id="KW-0133">Cell shape</keyword>
<dbReference type="RefSeq" id="WP_150044970.1">
    <property type="nucleotide sequence ID" value="NZ_OW485601.1"/>
</dbReference>
<feature type="transmembrane region" description="Helical" evidence="14">
    <location>
        <begin position="83"/>
        <end position="101"/>
    </location>
</feature>
<evidence type="ECO:0000256" key="12">
    <source>
        <dbReference type="ARBA" id="ARBA00032932"/>
    </source>
</evidence>
<comment type="similarity">
    <text evidence="2 14">Belongs to the UppP family.</text>
</comment>
<dbReference type="PANTHER" id="PTHR30622">
    <property type="entry name" value="UNDECAPRENYL-DIPHOSPHATASE"/>
    <property type="match status" value="1"/>
</dbReference>
<name>A0A5M6IKR9_9PROT</name>
<dbReference type="InterPro" id="IPR003824">
    <property type="entry name" value="UppP"/>
</dbReference>
<dbReference type="GO" id="GO:0005886">
    <property type="term" value="C:plasma membrane"/>
    <property type="evidence" value="ECO:0007669"/>
    <property type="project" value="UniProtKB-SubCell"/>
</dbReference>
<dbReference type="NCBIfam" id="TIGR00753">
    <property type="entry name" value="undec_PP_bacA"/>
    <property type="match status" value="1"/>
</dbReference>
<feature type="transmembrane region" description="Helical" evidence="14">
    <location>
        <begin position="217"/>
        <end position="240"/>
    </location>
</feature>
<keyword evidence="7 14" id="KW-0378">Hydrolase</keyword>
<dbReference type="EMBL" id="VWPK01000067">
    <property type="protein sequence ID" value="KAA5608824.1"/>
    <property type="molecule type" value="Genomic_DNA"/>
</dbReference>
<reference evidence="15 16" key="1">
    <citation type="submission" date="2019-09" db="EMBL/GenBank/DDBJ databases">
        <title>Genome sequence of Rhodovastum atsumiense, a diverse member of the Acetobacteraceae family of non-sulfur purple photosynthetic bacteria.</title>
        <authorList>
            <person name="Meyer T."/>
            <person name="Kyndt J."/>
        </authorList>
    </citation>
    <scope>NUCLEOTIDE SEQUENCE [LARGE SCALE GENOMIC DNA]</scope>
    <source>
        <strain evidence="15 16">DSM 21279</strain>
    </source>
</reference>
<evidence type="ECO:0000256" key="3">
    <source>
        <dbReference type="ARBA" id="ARBA00012374"/>
    </source>
</evidence>
<feature type="transmembrane region" description="Helical" evidence="14">
    <location>
        <begin position="246"/>
        <end position="264"/>
    </location>
</feature>
<keyword evidence="6 14" id="KW-0812">Transmembrane</keyword>
<feature type="transmembrane region" description="Helical" evidence="14">
    <location>
        <begin position="113"/>
        <end position="132"/>
    </location>
</feature>
<comment type="caution">
    <text evidence="15">The sequence shown here is derived from an EMBL/GenBank/DDBJ whole genome shotgun (WGS) entry which is preliminary data.</text>
</comment>
<dbReference type="NCBIfam" id="NF001389">
    <property type="entry name" value="PRK00281.1-2"/>
    <property type="match status" value="1"/>
</dbReference>
<evidence type="ECO:0000256" key="2">
    <source>
        <dbReference type="ARBA" id="ARBA00010621"/>
    </source>
</evidence>
<dbReference type="GO" id="GO:0050380">
    <property type="term" value="F:undecaprenyl-diphosphatase activity"/>
    <property type="evidence" value="ECO:0007669"/>
    <property type="project" value="UniProtKB-UniRule"/>
</dbReference>
<accession>A0A5M6IKR9</accession>
<keyword evidence="5 14" id="KW-1003">Cell membrane</keyword>